<comment type="caution">
    <text evidence="2">The sequence shown here is derived from an EMBL/GenBank/DDBJ whole genome shotgun (WGS) entry which is preliminary data.</text>
</comment>
<dbReference type="AlphaFoldDB" id="X1SLK2"/>
<protein>
    <submittedName>
        <fullName evidence="2">Uncharacterized protein</fullName>
    </submittedName>
</protein>
<proteinExistence type="predicted"/>
<name>X1SLK2_9ZZZZ</name>
<feature type="non-terminal residue" evidence="2">
    <location>
        <position position="242"/>
    </location>
</feature>
<evidence type="ECO:0000313" key="2">
    <source>
        <dbReference type="EMBL" id="GAI93838.1"/>
    </source>
</evidence>
<keyword evidence="1" id="KW-0175">Coiled coil</keyword>
<sequence>MAKEIAQSRRLEVVKLYFEGLAYDDIAKKTGVAKGSVAAIVEALRAGEFPQFEHVTDLVNELRELTVSLRKADITVTEAAPLFILLKKLIGLGVEPIHLESWVRMCRAVPEGEFSRSQIIQAAGKLAELEQEGLSYEQTLERLRTSSGELKRLEAELAELRSDKTKLHGRREELVQANHRLEAESTRLQGRLNAMAMKEKREEDRLQELGEQVKQCQDEMAQIETEKSKLGREPVSFRERRW</sequence>
<reference evidence="2" key="1">
    <citation type="journal article" date="2014" name="Front. Microbiol.">
        <title>High frequency of phylogenetically diverse reductive dehalogenase-homologous genes in deep subseafloor sedimentary metagenomes.</title>
        <authorList>
            <person name="Kawai M."/>
            <person name="Futagami T."/>
            <person name="Toyoda A."/>
            <person name="Takaki Y."/>
            <person name="Nishi S."/>
            <person name="Hori S."/>
            <person name="Arai W."/>
            <person name="Tsubouchi T."/>
            <person name="Morono Y."/>
            <person name="Uchiyama I."/>
            <person name="Ito T."/>
            <person name="Fujiyama A."/>
            <person name="Inagaki F."/>
            <person name="Takami H."/>
        </authorList>
    </citation>
    <scope>NUCLEOTIDE SEQUENCE</scope>
    <source>
        <strain evidence="2">Expedition CK06-06</strain>
    </source>
</reference>
<accession>X1SLK2</accession>
<gene>
    <name evidence="2" type="ORF">S12H4_30925</name>
</gene>
<evidence type="ECO:0000256" key="1">
    <source>
        <dbReference type="SAM" id="Coils"/>
    </source>
</evidence>
<dbReference type="EMBL" id="BARW01018003">
    <property type="protein sequence ID" value="GAI93838.1"/>
    <property type="molecule type" value="Genomic_DNA"/>
</dbReference>
<organism evidence="2">
    <name type="scientific">marine sediment metagenome</name>
    <dbReference type="NCBI Taxonomy" id="412755"/>
    <lineage>
        <taxon>unclassified sequences</taxon>
        <taxon>metagenomes</taxon>
        <taxon>ecological metagenomes</taxon>
    </lineage>
</organism>
<feature type="coiled-coil region" evidence="1">
    <location>
        <begin position="126"/>
        <end position="233"/>
    </location>
</feature>